<sequence length="98" mass="10771">VRTYQRCSGVIADRRAILAARFSAMRRLHTMLINNSRSATSNEAIAAVIRLTLNDIFFMEDTNDLRLHVEGALEMARARGGLAVLASTGENLAKIVIV</sequence>
<proteinExistence type="predicted"/>
<comment type="caution">
    <text evidence="1">The sequence shown here is derived from an EMBL/GenBank/DDBJ whole genome shotgun (WGS) entry which is preliminary data.</text>
</comment>
<protein>
    <submittedName>
        <fullName evidence="1">Uncharacterized protein</fullName>
    </submittedName>
</protein>
<reference evidence="1" key="2">
    <citation type="submission" date="2023-05" db="EMBL/GenBank/DDBJ databases">
        <authorList>
            <consortium name="Lawrence Berkeley National Laboratory"/>
            <person name="Steindorff A."/>
            <person name="Hensen N."/>
            <person name="Bonometti L."/>
            <person name="Westerberg I."/>
            <person name="Brannstrom I.O."/>
            <person name="Guillou S."/>
            <person name="Cros-Aarteil S."/>
            <person name="Calhoun S."/>
            <person name="Haridas S."/>
            <person name="Kuo A."/>
            <person name="Mondo S."/>
            <person name="Pangilinan J."/>
            <person name="Riley R."/>
            <person name="Labutti K."/>
            <person name="Andreopoulos B."/>
            <person name="Lipzen A."/>
            <person name="Chen C."/>
            <person name="Yanf M."/>
            <person name="Daum C."/>
            <person name="Ng V."/>
            <person name="Clum A."/>
            <person name="Ohm R."/>
            <person name="Martin F."/>
            <person name="Silar P."/>
            <person name="Natvig D."/>
            <person name="Lalanne C."/>
            <person name="Gautier V."/>
            <person name="Ament-Velasquez S.L."/>
            <person name="Kruys A."/>
            <person name="Hutchinson M.I."/>
            <person name="Powell A.J."/>
            <person name="Barry K."/>
            <person name="Miller A.N."/>
            <person name="Grigoriev I.V."/>
            <person name="Debuchy R."/>
            <person name="Gladieux P."/>
            <person name="Thoren M.H."/>
            <person name="Johannesson H."/>
        </authorList>
    </citation>
    <scope>NUCLEOTIDE SEQUENCE</scope>
    <source>
        <strain evidence="1">CBS 359.72</strain>
    </source>
</reference>
<evidence type="ECO:0000313" key="1">
    <source>
        <dbReference type="EMBL" id="KAK4246182.1"/>
    </source>
</evidence>
<name>A0AAN7HHW7_9PEZI</name>
<feature type="non-terminal residue" evidence="1">
    <location>
        <position position="1"/>
    </location>
</feature>
<reference evidence="1" key="1">
    <citation type="journal article" date="2023" name="Mol. Phylogenet. Evol.">
        <title>Genome-scale phylogeny and comparative genomics of the fungal order Sordariales.</title>
        <authorList>
            <person name="Hensen N."/>
            <person name="Bonometti L."/>
            <person name="Westerberg I."/>
            <person name="Brannstrom I.O."/>
            <person name="Guillou S."/>
            <person name="Cros-Aarteil S."/>
            <person name="Calhoun S."/>
            <person name="Haridas S."/>
            <person name="Kuo A."/>
            <person name="Mondo S."/>
            <person name="Pangilinan J."/>
            <person name="Riley R."/>
            <person name="LaButti K."/>
            <person name="Andreopoulos B."/>
            <person name="Lipzen A."/>
            <person name="Chen C."/>
            <person name="Yan M."/>
            <person name="Daum C."/>
            <person name="Ng V."/>
            <person name="Clum A."/>
            <person name="Steindorff A."/>
            <person name="Ohm R.A."/>
            <person name="Martin F."/>
            <person name="Silar P."/>
            <person name="Natvig D.O."/>
            <person name="Lalanne C."/>
            <person name="Gautier V."/>
            <person name="Ament-Velasquez S.L."/>
            <person name="Kruys A."/>
            <person name="Hutchinson M.I."/>
            <person name="Powell A.J."/>
            <person name="Barry K."/>
            <person name="Miller A.N."/>
            <person name="Grigoriev I.V."/>
            <person name="Debuchy R."/>
            <person name="Gladieux P."/>
            <person name="Hiltunen Thoren M."/>
            <person name="Johannesson H."/>
        </authorList>
    </citation>
    <scope>NUCLEOTIDE SEQUENCE</scope>
    <source>
        <strain evidence="1">CBS 359.72</strain>
    </source>
</reference>
<dbReference type="Proteomes" id="UP001303647">
    <property type="component" value="Unassembled WGS sequence"/>
</dbReference>
<gene>
    <name evidence="1" type="ORF">C7999DRAFT_15646</name>
</gene>
<evidence type="ECO:0000313" key="2">
    <source>
        <dbReference type="Proteomes" id="UP001303647"/>
    </source>
</evidence>
<organism evidence="1 2">
    <name type="scientific">Corynascus novoguineensis</name>
    <dbReference type="NCBI Taxonomy" id="1126955"/>
    <lineage>
        <taxon>Eukaryota</taxon>
        <taxon>Fungi</taxon>
        <taxon>Dikarya</taxon>
        <taxon>Ascomycota</taxon>
        <taxon>Pezizomycotina</taxon>
        <taxon>Sordariomycetes</taxon>
        <taxon>Sordariomycetidae</taxon>
        <taxon>Sordariales</taxon>
        <taxon>Chaetomiaceae</taxon>
        <taxon>Corynascus</taxon>
    </lineage>
</organism>
<keyword evidence="2" id="KW-1185">Reference proteome</keyword>
<accession>A0AAN7HHW7</accession>
<dbReference type="EMBL" id="MU857680">
    <property type="protein sequence ID" value="KAK4246182.1"/>
    <property type="molecule type" value="Genomic_DNA"/>
</dbReference>
<dbReference type="AlphaFoldDB" id="A0AAN7HHW7"/>